<dbReference type="RefSeq" id="WP_200589481.1">
    <property type="nucleotide sequence ID" value="NZ_JAEPBG010000001.1"/>
</dbReference>
<gene>
    <name evidence="2" type="primary">bamC</name>
    <name evidence="2" type="ORF">JJB74_00240</name>
</gene>
<evidence type="ECO:0000313" key="2">
    <source>
        <dbReference type="EMBL" id="MBK4733045.1"/>
    </source>
</evidence>
<organism evidence="2 3">
    <name type="scientific">Noviherbaspirillum pedocola</name>
    <dbReference type="NCBI Taxonomy" id="2801341"/>
    <lineage>
        <taxon>Bacteria</taxon>
        <taxon>Pseudomonadati</taxon>
        <taxon>Pseudomonadota</taxon>
        <taxon>Betaproteobacteria</taxon>
        <taxon>Burkholderiales</taxon>
        <taxon>Oxalobacteraceae</taxon>
        <taxon>Noviherbaspirillum</taxon>
    </lineage>
</organism>
<reference evidence="2" key="1">
    <citation type="submission" date="2021-01" db="EMBL/GenBank/DDBJ databases">
        <title>Genome sequence of strain Noviherbaspirillum sp. DKR-6.</title>
        <authorList>
            <person name="Chaudhary D.K."/>
        </authorList>
    </citation>
    <scope>NUCLEOTIDE SEQUENCE</scope>
    <source>
        <strain evidence="2">DKR-6</strain>
    </source>
</reference>
<accession>A0A934W4P4</accession>
<dbReference type="InterPro" id="IPR010653">
    <property type="entry name" value="NlpB/DapX"/>
</dbReference>
<feature type="region of interest" description="Disordered" evidence="1">
    <location>
        <begin position="1"/>
        <end position="20"/>
    </location>
</feature>
<comment type="caution">
    <text evidence="2">The sequence shown here is derived from an EMBL/GenBank/DDBJ whole genome shotgun (WGS) entry which is preliminary data.</text>
</comment>
<feature type="compositionally biased region" description="Polar residues" evidence="1">
    <location>
        <begin position="1"/>
        <end position="10"/>
    </location>
</feature>
<sequence>MTNRKSSSRTQRAHAQRGANQAVLRGLTAAALISGLAGCGSINSSFGTLLEPERIDYKSAASASKRGANLEVPPDLTQVQRDNRYALPDANRGVATASSFNQQRQDATAPVAAGSVAPNAIGGAPAVAASTGAAVAPAALADVRVERDGSQRWLVVKQPPEALWQPIHDFWQDNGFLIAYENQEAGVMETDWAENRAKIPQDFIRNTIGKVFDSLYSTGERDKFRTRLERGPDGTTEIYISHRGAEEVLTGLEKERTVWTPRPADPGLEAEFLSRLMARLGATDAPKAKVAVVQAPIEASRAKLVREGGTAMVRVDESFDRAWRRVGLALDRVGFTVEDRDRSQGLYFVRYIDQDKDADSKVADKGFFSRLFSSSKKDAAKGAQRYRIAVKPSGSISEVSVLNGDGAPETSKTGDRILTLLTEQLK</sequence>
<dbReference type="Proteomes" id="UP000622890">
    <property type="component" value="Unassembled WGS sequence"/>
</dbReference>
<dbReference type="EMBL" id="JAEPBG010000001">
    <property type="protein sequence ID" value="MBK4733045.1"/>
    <property type="molecule type" value="Genomic_DNA"/>
</dbReference>
<keyword evidence="3" id="KW-1185">Reference proteome</keyword>
<proteinExistence type="predicted"/>
<name>A0A934W4P4_9BURK</name>
<dbReference type="AlphaFoldDB" id="A0A934W4P4"/>
<dbReference type="Gene3D" id="3.30.310.170">
    <property type="entry name" value="Outer membrane protein assembly factor BamC"/>
    <property type="match status" value="1"/>
</dbReference>
<protein>
    <submittedName>
        <fullName evidence="2">Outer membrane protein assembly factor BamC</fullName>
    </submittedName>
</protein>
<evidence type="ECO:0000313" key="3">
    <source>
        <dbReference type="Proteomes" id="UP000622890"/>
    </source>
</evidence>
<evidence type="ECO:0000256" key="1">
    <source>
        <dbReference type="SAM" id="MobiDB-lite"/>
    </source>
</evidence>
<dbReference type="InterPro" id="IPR042268">
    <property type="entry name" value="BamC_C"/>
</dbReference>
<dbReference type="Pfam" id="PF06804">
    <property type="entry name" value="Lipoprotein_18"/>
    <property type="match status" value="1"/>
</dbReference>